<dbReference type="RefSeq" id="WP_091399721.1">
    <property type="nucleotide sequence ID" value="NZ_FNQY01000018.1"/>
</dbReference>
<dbReference type="AlphaFoldDB" id="A0A1H4B300"/>
<reference evidence="4 5" key="1">
    <citation type="submission" date="2016-10" db="EMBL/GenBank/DDBJ databases">
        <authorList>
            <person name="de Groot N.N."/>
        </authorList>
    </citation>
    <scope>NUCLEOTIDE SEQUENCE [LARGE SCALE GENOMIC DNA]</scope>
    <source>
        <strain evidence="4 5">Vu-144</strain>
    </source>
</reference>
<protein>
    <submittedName>
        <fullName evidence="4">Helicase conserved C-terminal domain-containing protein</fullName>
    </submittedName>
</protein>
<keyword evidence="1" id="KW-0378">Hydrolase</keyword>
<dbReference type="Gene3D" id="3.40.50.300">
    <property type="entry name" value="P-loop containing nucleotide triphosphate hydrolases"/>
    <property type="match status" value="1"/>
</dbReference>
<feature type="domain" description="Helicase C-terminal" evidence="3">
    <location>
        <begin position="793"/>
        <end position="952"/>
    </location>
</feature>
<dbReference type="SUPFAM" id="SSF52540">
    <property type="entry name" value="P-loop containing nucleoside triphosphate hydrolases"/>
    <property type="match status" value="2"/>
</dbReference>
<dbReference type="GO" id="GO:0005524">
    <property type="term" value="F:ATP binding"/>
    <property type="evidence" value="ECO:0007669"/>
    <property type="project" value="InterPro"/>
</dbReference>
<dbReference type="InterPro" id="IPR049730">
    <property type="entry name" value="SNF2/RAD54-like_C"/>
</dbReference>
<dbReference type="OrthoDB" id="9760715at2"/>
<dbReference type="GO" id="GO:0015616">
    <property type="term" value="F:DNA translocase activity"/>
    <property type="evidence" value="ECO:0007669"/>
    <property type="project" value="TreeGrafter"/>
</dbReference>
<dbReference type="STRING" id="551991.SAMN05192529_11813"/>
<proteinExistence type="predicted"/>
<organism evidence="4 5">
    <name type="scientific">Arachidicoccus rhizosphaerae</name>
    <dbReference type="NCBI Taxonomy" id="551991"/>
    <lineage>
        <taxon>Bacteria</taxon>
        <taxon>Pseudomonadati</taxon>
        <taxon>Bacteroidota</taxon>
        <taxon>Chitinophagia</taxon>
        <taxon>Chitinophagales</taxon>
        <taxon>Chitinophagaceae</taxon>
        <taxon>Arachidicoccus</taxon>
    </lineage>
</organism>
<dbReference type="PANTHER" id="PTHR45629:SF7">
    <property type="entry name" value="DNA EXCISION REPAIR PROTEIN ERCC-6-RELATED"/>
    <property type="match status" value="1"/>
</dbReference>
<dbReference type="PROSITE" id="PS51192">
    <property type="entry name" value="HELICASE_ATP_BIND_1"/>
    <property type="match status" value="1"/>
</dbReference>
<dbReference type="InterPro" id="IPR038718">
    <property type="entry name" value="SNF2-like_sf"/>
</dbReference>
<dbReference type="Pfam" id="PF00271">
    <property type="entry name" value="Helicase_C"/>
    <property type="match status" value="1"/>
</dbReference>
<dbReference type="PANTHER" id="PTHR45629">
    <property type="entry name" value="SNF2/RAD54 FAMILY MEMBER"/>
    <property type="match status" value="1"/>
</dbReference>
<keyword evidence="4" id="KW-0067">ATP-binding</keyword>
<keyword evidence="4" id="KW-0347">Helicase</keyword>
<dbReference type="InterPro" id="IPR000330">
    <property type="entry name" value="SNF2_N"/>
</dbReference>
<dbReference type="PROSITE" id="PS51194">
    <property type="entry name" value="HELICASE_CTER"/>
    <property type="match status" value="1"/>
</dbReference>
<evidence type="ECO:0000313" key="5">
    <source>
        <dbReference type="Proteomes" id="UP000199041"/>
    </source>
</evidence>
<dbReference type="InterPro" id="IPR014001">
    <property type="entry name" value="Helicase_ATP-bd"/>
</dbReference>
<dbReference type="Gene3D" id="3.40.50.10810">
    <property type="entry name" value="Tandem AAA-ATPase domain"/>
    <property type="match status" value="1"/>
</dbReference>
<dbReference type="GO" id="GO:0004386">
    <property type="term" value="F:helicase activity"/>
    <property type="evidence" value="ECO:0007669"/>
    <property type="project" value="UniProtKB-KW"/>
</dbReference>
<evidence type="ECO:0000256" key="1">
    <source>
        <dbReference type="ARBA" id="ARBA00022801"/>
    </source>
</evidence>
<evidence type="ECO:0000313" key="4">
    <source>
        <dbReference type="EMBL" id="SEA42479.1"/>
    </source>
</evidence>
<keyword evidence="5" id="KW-1185">Reference proteome</keyword>
<dbReference type="InterPro" id="IPR050496">
    <property type="entry name" value="SNF2_RAD54_helicase_repair"/>
</dbReference>
<dbReference type="SMART" id="SM00487">
    <property type="entry name" value="DEXDc"/>
    <property type="match status" value="1"/>
</dbReference>
<dbReference type="Pfam" id="PF00176">
    <property type="entry name" value="SNF2-rel_dom"/>
    <property type="match status" value="1"/>
</dbReference>
<dbReference type="InterPro" id="IPR001650">
    <property type="entry name" value="Helicase_C-like"/>
</dbReference>
<dbReference type="CDD" id="cd18793">
    <property type="entry name" value="SF2_C_SNF"/>
    <property type="match status" value="1"/>
</dbReference>
<keyword evidence="4" id="KW-0547">Nucleotide-binding</keyword>
<dbReference type="EMBL" id="FNQY01000018">
    <property type="protein sequence ID" value="SEA42479.1"/>
    <property type="molecule type" value="Genomic_DNA"/>
</dbReference>
<accession>A0A1H4B300</accession>
<dbReference type="GO" id="GO:0016787">
    <property type="term" value="F:hydrolase activity"/>
    <property type="evidence" value="ECO:0007669"/>
    <property type="project" value="UniProtKB-KW"/>
</dbReference>
<dbReference type="Proteomes" id="UP000199041">
    <property type="component" value="Unassembled WGS sequence"/>
</dbReference>
<dbReference type="InterPro" id="IPR027417">
    <property type="entry name" value="P-loop_NTPase"/>
</dbReference>
<name>A0A1H4B300_9BACT</name>
<evidence type="ECO:0000259" key="3">
    <source>
        <dbReference type="PROSITE" id="PS51194"/>
    </source>
</evidence>
<dbReference type="SMART" id="SM00490">
    <property type="entry name" value="HELICc"/>
    <property type="match status" value="1"/>
</dbReference>
<evidence type="ECO:0000259" key="2">
    <source>
        <dbReference type="PROSITE" id="PS51192"/>
    </source>
</evidence>
<feature type="domain" description="Helicase ATP-binding" evidence="2">
    <location>
        <begin position="506"/>
        <end position="665"/>
    </location>
</feature>
<gene>
    <name evidence="4" type="ORF">SAMN05192529_11813</name>
</gene>
<sequence>MSSQLELALLWEPENLEKNMGYFSFLSIVTNGKVTTYRKGDIDRKNIKNLRAGFSSTYNDFLESIGKEVNQQKIGAAQFMLKKSGGDAGIRKLVAEQISKHTYEQVERFARMRHVMRHYQWVSDEKTKNKKLQACEITDHKLPLHFELASRGGRYYAVPFVEIEGQTRALQKEDRYAFMVPGIHKGVWHFLAYKDYKTLCWLEEMEQNPQNLLADKFSTLILPRLEQDYQIIKNGHFDIQEVRCAPACSIQLSELNDSFLVLMPKWSYDHLLVDGGFEAVREIRHKGALYRIYRDQQAEAQFIHYLEGLHTGFPAQAKRGFYYLSFAEARKRQWFLKAYRKLLDENVQITGLDQLRNFKYSPHPPTTTLRLINSTGASVALEVKVFFDKEQVPVLNIQKMLLAGQHNVLLKDDSIAVFPEDWQMEYGLFIKHAQIEKDKLLLPSWLFWEVQNKKEQTREIAGKILPDSWRSNWKKWQQSEEVLFEVPRAVQASLRPYQQKGYEWMVLLSEMQAGACLADDMGLGKTLQTICFLARQWEIAPDRKSIVICPASLLHNWEQEMSKYLPGKKSCVYRGQNRDFDEFLSGSADLLIVSYNTARQDIDRLGAYSWQVAIIDESHNIKNTAASITKSVGMIRAIQKVALSGTPVMNNTSDLYAQLNFVLPGLLGTKAFFNNEYVVPIDREADQQKMLALRNLTSPFILRRTKRQVAKDLPDRTESTLWCEMNEAQRFFYEEAKMSIRDSVFLDVKNEGLGKARFSIIQGLQRLRQICNAPVLLKDATELVPQESIKIDYLVEMLQGIREEGAKALVFSQFTGMLDLIAEAFNKNGIDFYHFDGSTPTEKRHEMVSSFQEESDGKTAFLISLKAGNAGLNLTAAQYVFLVDPWWNNAVEQQAIDRTHRIGQQNHVFAYRMICKDSIEEKILAIQQKKKMLSDELISAEEGFVKQITEEELMYLFS</sequence>